<keyword evidence="7 18" id="KW-0679">Respiratory chain</keyword>
<name>A0A1S5QYN1_9NEOP</name>
<evidence type="ECO:0000256" key="5">
    <source>
        <dbReference type="ARBA" id="ARBA00021008"/>
    </source>
</evidence>
<evidence type="ECO:0000256" key="9">
    <source>
        <dbReference type="ARBA" id="ARBA00022792"/>
    </source>
</evidence>
<comment type="function">
    <text evidence="1">Core subunit of the mitochondrial membrane respiratory chain NADH dehydrogenase (Complex I) that is believed to belong to the minimal assembly required for catalysis. Complex I functions in the transfer of electrons from NADH to the respiratory chain. The immediate electron acceptor for the enzyme is believed to be ubiquinone.</text>
</comment>
<evidence type="ECO:0000313" key="20">
    <source>
        <dbReference type="EMBL" id="AMW68021.1"/>
    </source>
</evidence>
<keyword evidence="6" id="KW-0813">Transport</keyword>
<comment type="catalytic activity">
    <reaction evidence="17 18">
        <text>a ubiquinone + NADH + 5 H(+)(in) = a ubiquinol + NAD(+) + 4 H(+)(out)</text>
        <dbReference type="Rhea" id="RHEA:29091"/>
        <dbReference type="Rhea" id="RHEA-COMP:9565"/>
        <dbReference type="Rhea" id="RHEA-COMP:9566"/>
        <dbReference type="ChEBI" id="CHEBI:15378"/>
        <dbReference type="ChEBI" id="CHEBI:16389"/>
        <dbReference type="ChEBI" id="CHEBI:17976"/>
        <dbReference type="ChEBI" id="CHEBI:57540"/>
        <dbReference type="ChEBI" id="CHEBI:57945"/>
        <dbReference type="EC" id="7.1.1.2"/>
    </reaction>
</comment>
<evidence type="ECO:0000256" key="15">
    <source>
        <dbReference type="ARBA" id="ARBA00023128"/>
    </source>
</evidence>
<keyword evidence="16 18" id="KW-0472">Membrane</keyword>
<dbReference type="PANTHER" id="PTHR46552:SF1">
    <property type="entry name" value="NADH-UBIQUINONE OXIDOREDUCTASE CHAIN 2"/>
    <property type="match status" value="1"/>
</dbReference>
<dbReference type="GO" id="GO:0006120">
    <property type="term" value="P:mitochondrial electron transport, NADH to ubiquinone"/>
    <property type="evidence" value="ECO:0007669"/>
    <property type="project" value="InterPro"/>
</dbReference>
<keyword evidence="10 18" id="KW-1278">Translocase</keyword>
<feature type="transmembrane region" description="Helical" evidence="18">
    <location>
        <begin position="92"/>
        <end position="114"/>
    </location>
</feature>
<dbReference type="InterPro" id="IPR050175">
    <property type="entry name" value="Complex_I_Subunit_2"/>
</dbReference>
<organism evidence="20">
    <name type="scientific">Drepanepteryx phalaenoides</name>
    <dbReference type="NCBI Taxonomy" id="560898"/>
    <lineage>
        <taxon>Eukaryota</taxon>
        <taxon>Metazoa</taxon>
        <taxon>Ecdysozoa</taxon>
        <taxon>Arthropoda</taxon>
        <taxon>Hexapoda</taxon>
        <taxon>Insecta</taxon>
        <taxon>Pterygota</taxon>
        <taxon>Neoptera</taxon>
        <taxon>Endopterygota</taxon>
        <taxon>Neuroptera</taxon>
        <taxon>Hemerobiiformia</taxon>
        <taxon>Hemerobiidae</taxon>
        <taxon>Drepanepteryx</taxon>
    </lineage>
</organism>
<sequence>MMKNLSKLIFFITLILGSLISISSNTWLGMWMGLEMNLLSFIPLIVNLKNSLSTESALKYFLTQALASSIFLFCILMIFIKNNFLLNEMNQIYWIMNSSLLMKMGAAPFHFWFPEMMEGLSWTMSFLLMTWQKIAPMIIISYCLVFPMIMIIVTLSIVIGSIGGLNQTSLRKIMSYSSINHLGWLLSSLLISSFYWMIYFLFYTLISLAVIFYFNKLNLFYFNQLYSLNNFNPIVKFMIFCNLLSLGGLPPFTGFLPKWIIIQTLSYSNLFLVSTMVVFTLITLFFYIRLTYSAFMINYTELKWINFNELNTNLILSFLVTMGLPIVSLLYLIF</sequence>
<dbReference type="InterPro" id="IPR003917">
    <property type="entry name" value="NADH_UbQ_OxRdtase_chain2"/>
</dbReference>
<dbReference type="EC" id="7.1.1.2" evidence="4 18"/>
<evidence type="ECO:0000256" key="16">
    <source>
        <dbReference type="ARBA" id="ARBA00023136"/>
    </source>
</evidence>
<evidence type="ECO:0000256" key="13">
    <source>
        <dbReference type="ARBA" id="ARBA00023027"/>
    </source>
</evidence>
<proteinExistence type="inferred from homology"/>
<dbReference type="GO" id="GO:0008137">
    <property type="term" value="F:NADH dehydrogenase (ubiquinone) activity"/>
    <property type="evidence" value="ECO:0007669"/>
    <property type="project" value="UniProtKB-EC"/>
</dbReference>
<feature type="domain" description="NADH:quinone oxidoreductase/Mrp antiporter transmembrane" evidence="19">
    <location>
        <begin position="24"/>
        <end position="283"/>
    </location>
</feature>
<feature type="transmembrane region" description="Helical" evidence="18">
    <location>
        <begin position="134"/>
        <end position="163"/>
    </location>
</feature>
<geneLocation type="mitochondrion" evidence="20"/>
<evidence type="ECO:0000256" key="2">
    <source>
        <dbReference type="ARBA" id="ARBA00004448"/>
    </source>
</evidence>
<dbReference type="InterPro" id="IPR001750">
    <property type="entry name" value="ND/Mrp_TM"/>
</dbReference>
<feature type="transmembrane region" description="Helical" evidence="18">
    <location>
        <begin position="234"/>
        <end position="257"/>
    </location>
</feature>
<evidence type="ECO:0000256" key="6">
    <source>
        <dbReference type="ARBA" id="ARBA00022448"/>
    </source>
</evidence>
<reference evidence="20" key="1">
    <citation type="submission" date="2015-08" db="EMBL/GenBank/DDBJ databases">
        <title>Mitochondrial genomes and implications for higher phylogeny of Neuroptera (Insecta: Neuropteroidea).</title>
        <authorList>
            <person name="Wang Y."/>
            <person name="Liu X."/>
            <person name="Winterton S.L."/>
            <person name="Yang D."/>
        </authorList>
    </citation>
    <scope>NUCLEOTIDE SEQUENCE</scope>
</reference>
<evidence type="ECO:0000256" key="10">
    <source>
        <dbReference type="ARBA" id="ARBA00022967"/>
    </source>
</evidence>
<evidence type="ECO:0000256" key="11">
    <source>
        <dbReference type="ARBA" id="ARBA00022982"/>
    </source>
</evidence>
<dbReference type="AlphaFoldDB" id="A0A1S5QYN1"/>
<feature type="transmembrane region" description="Helical" evidence="18">
    <location>
        <begin position="60"/>
        <end position="80"/>
    </location>
</feature>
<comment type="similarity">
    <text evidence="3 18">Belongs to the complex I subunit 2 family.</text>
</comment>
<dbReference type="PRINTS" id="PR01436">
    <property type="entry name" value="NADHDHGNASE2"/>
</dbReference>
<keyword evidence="8 18" id="KW-0812">Transmembrane</keyword>
<evidence type="ECO:0000256" key="18">
    <source>
        <dbReference type="RuleBase" id="RU003403"/>
    </source>
</evidence>
<evidence type="ECO:0000256" key="8">
    <source>
        <dbReference type="ARBA" id="ARBA00022692"/>
    </source>
</evidence>
<keyword evidence="12 18" id="KW-1133">Transmembrane helix</keyword>
<evidence type="ECO:0000256" key="3">
    <source>
        <dbReference type="ARBA" id="ARBA00007012"/>
    </source>
</evidence>
<feature type="transmembrane region" description="Helical" evidence="18">
    <location>
        <begin position="184"/>
        <end position="214"/>
    </location>
</feature>
<feature type="transmembrane region" description="Helical" evidence="18">
    <location>
        <begin position="269"/>
        <end position="290"/>
    </location>
</feature>
<evidence type="ECO:0000259" key="19">
    <source>
        <dbReference type="Pfam" id="PF00361"/>
    </source>
</evidence>
<comment type="function">
    <text evidence="18">Core subunit of the mitochondrial membrane respiratory chain NADH dehydrogenase (Complex I) which catalyzes electron transfer from NADH through the respiratory chain, using ubiquinone as an electron acceptor. Essential for the catalytic activity and assembly of complex I.</text>
</comment>
<accession>A0A1S5QYN1</accession>
<evidence type="ECO:0000256" key="1">
    <source>
        <dbReference type="ARBA" id="ARBA00003257"/>
    </source>
</evidence>
<evidence type="ECO:0000256" key="4">
    <source>
        <dbReference type="ARBA" id="ARBA00012944"/>
    </source>
</evidence>
<comment type="subcellular location">
    <subcellularLocation>
        <location evidence="2 18">Mitochondrion inner membrane</location>
        <topology evidence="2 18">Multi-pass membrane protein</topology>
    </subcellularLocation>
</comment>
<dbReference type="Pfam" id="PF00361">
    <property type="entry name" value="Proton_antipo_M"/>
    <property type="match status" value="1"/>
</dbReference>
<keyword evidence="15 18" id="KW-0496">Mitochondrion</keyword>
<keyword evidence="14 18" id="KW-0830">Ubiquinone</keyword>
<gene>
    <name evidence="20" type="primary">ND2</name>
</gene>
<dbReference type="PANTHER" id="PTHR46552">
    <property type="entry name" value="NADH-UBIQUINONE OXIDOREDUCTASE CHAIN 2"/>
    <property type="match status" value="1"/>
</dbReference>
<evidence type="ECO:0000256" key="17">
    <source>
        <dbReference type="ARBA" id="ARBA00049551"/>
    </source>
</evidence>
<evidence type="ECO:0000256" key="12">
    <source>
        <dbReference type="ARBA" id="ARBA00022989"/>
    </source>
</evidence>
<dbReference type="EMBL" id="KT425087">
    <property type="protein sequence ID" value="AMW68021.1"/>
    <property type="molecule type" value="Genomic_DNA"/>
</dbReference>
<keyword evidence="13 18" id="KW-0520">NAD</keyword>
<feature type="transmembrane region" description="Helical" evidence="18">
    <location>
        <begin position="310"/>
        <end position="333"/>
    </location>
</feature>
<evidence type="ECO:0000256" key="14">
    <source>
        <dbReference type="ARBA" id="ARBA00023075"/>
    </source>
</evidence>
<keyword evidence="9 18" id="KW-0999">Mitochondrion inner membrane</keyword>
<evidence type="ECO:0000256" key="7">
    <source>
        <dbReference type="ARBA" id="ARBA00022660"/>
    </source>
</evidence>
<keyword evidence="11 18" id="KW-0249">Electron transport</keyword>
<protein>
    <recommendedName>
        <fullName evidence="5 18">NADH-ubiquinone oxidoreductase chain 2</fullName>
        <ecNumber evidence="4 18">7.1.1.2</ecNumber>
    </recommendedName>
</protein>
<dbReference type="GO" id="GO:0005743">
    <property type="term" value="C:mitochondrial inner membrane"/>
    <property type="evidence" value="ECO:0007669"/>
    <property type="project" value="UniProtKB-SubCell"/>
</dbReference>